<dbReference type="PANTHER" id="PTHR12069">
    <property type="entry name" value="DNA-DIRECTED RNA POLYMERASES III 80 KDA POLYPEPTIDE RNA POLYMERASE III SUBUNIT 5"/>
    <property type="match status" value="1"/>
</dbReference>
<feature type="compositionally biased region" description="Basic and acidic residues" evidence="1">
    <location>
        <begin position="118"/>
        <end position="162"/>
    </location>
</feature>
<organism evidence="3 4">
    <name type="scientific">Mycena sanguinolenta</name>
    <dbReference type="NCBI Taxonomy" id="230812"/>
    <lineage>
        <taxon>Eukaryota</taxon>
        <taxon>Fungi</taxon>
        <taxon>Dikarya</taxon>
        <taxon>Basidiomycota</taxon>
        <taxon>Agaricomycotina</taxon>
        <taxon>Agaricomycetes</taxon>
        <taxon>Agaricomycetidae</taxon>
        <taxon>Agaricales</taxon>
        <taxon>Marasmiineae</taxon>
        <taxon>Mycenaceae</taxon>
        <taxon>Mycena</taxon>
    </lineage>
</organism>
<dbReference type="EMBL" id="JACAZH010000031">
    <property type="protein sequence ID" value="KAF7339645.1"/>
    <property type="molecule type" value="Genomic_DNA"/>
</dbReference>
<dbReference type="Proteomes" id="UP000623467">
    <property type="component" value="Unassembled WGS sequence"/>
</dbReference>
<feature type="region of interest" description="Disordered" evidence="1">
    <location>
        <begin position="204"/>
        <end position="272"/>
    </location>
</feature>
<feature type="compositionally biased region" description="Acidic residues" evidence="1">
    <location>
        <begin position="214"/>
        <end position="226"/>
    </location>
</feature>
<dbReference type="OrthoDB" id="340681at2759"/>
<evidence type="ECO:0000256" key="2">
    <source>
        <dbReference type="SAM" id="Phobius"/>
    </source>
</evidence>
<evidence type="ECO:0000313" key="3">
    <source>
        <dbReference type="EMBL" id="KAF7339645.1"/>
    </source>
</evidence>
<reference evidence="3" key="1">
    <citation type="submission" date="2020-05" db="EMBL/GenBank/DDBJ databases">
        <title>Mycena genomes resolve the evolution of fungal bioluminescence.</title>
        <authorList>
            <person name="Tsai I.J."/>
        </authorList>
    </citation>
    <scope>NUCLEOTIDE SEQUENCE</scope>
    <source>
        <strain evidence="3">160909Yilan</strain>
    </source>
</reference>
<dbReference type="Pfam" id="PF04801">
    <property type="entry name" value="RPC5"/>
    <property type="match status" value="1"/>
</dbReference>
<dbReference type="PANTHER" id="PTHR12069:SF0">
    <property type="entry name" value="DNA-DIRECTED RNA POLYMERASE III SUBUNIT RPC5"/>
    <property type="match status" value="1"/>
</dbReference>
<keyword evidence="2" id="KW-0812">Transmembrane</keyword>
<name>A0A8H6XE16_9AGAR</name>
<keyword evidence="2" id="KW-0472">Membrane</keyword>
<keyword evidence="2" id="KW-1133">Transmembrane helix</keyword>
<gene>
    <name evidence="3" type="ORF">MSAN_02179300</name>
</gene>
<feature type="transmembrane region" description="Helical" evidence="2">
    <location>
        <begin position="12"/>
        <end position="35"/>
    </location>
</feature>
<comment type="caution">
    <text evidence="3">The sequence shown here is derived from an EMBL/GenBank/DDBJ whole genome shotgun (WGS) entry which is preliminary data.</text>
</comment>
<sequence>MELFHKVMKDELCYTTAITVTTVILALLLVFGVNFENGLDIIGWVSTNWAIISVLVIHSFGRVIHRHEKDALFQNPSAWWHERDVPPSAAASGKRITARLKPSVPRLEIHVPSDTRPEVWNSERGREFGAARVDDDREKNQESKGKAREGDEPRLSEVRMRSEQIQQKRRPYAWDSQLHLHPISETHQLRPTLTYLDILSRKNKRSRAGGGSDSDSDDGPPPDPDEPAPPPAPKKEKKPTGEAREVQVTARKSEDKGNLQQIPGGPSAARREMLIAIRSEEDESWQDLEFHEVTTVESETIFEGIFSQSDDVLETKTDITAFLKDISGL</sequence>
<feature type="transmembrane region" description="Helical" evidence="2">
    <location>
        <begin position="41"/>
        <end position="60"/>
    </location>
</feature>
<accession>A0A8H6XE16</accession>
<evidence type="ECO:0000313" key="4">
    <source>
        <dbReference type="Proteomes" id="UP000623467"/>
    </source>
</evidence>
<keyword evidence="3" id="KW-0804">Transcription</keyword>
<evidence type="ECO:0000256" key="1">
    <source>
        <dbReference type="SAM" id="MobiDB-lite"/>
    </source>
</evidence>
<dbReference type="AlphaFoldDB" id="A0A8H6XE16"/>
<dbReference type="InterPro" id="IPR006886">
    <property type="entry name" value="RNA_pol_III_Rpc5"/>
</dbReference>
<feature type="region of interest" description="Disordered" evidence="1">
    <location>
        <begin position="118"/>
        <end position="171"/>
    </location>
</feature>
<dbReference type="GO" id="GO:0042797">
    <property type="term" value="P:tRNA transcription by RNA polymerase III"/>
    <property type="evidence" value="ECO:0007669"/>
    <property type="project" value="TreeGrafter"/>
</dbReference>
<keyword evidence="4" id="KW-1185">Reference proteome</keyword>
<feature type="compositionally biased region" description="Basic and acidic residues" evidence="1">
    <location>
        <begin position="238"/>
        <end position="257"/>
    </location>
</feature>
<dbReference type="GO" id="GO:0005666">
    <property type="term" value="C:RNA polymerase III complex"/>
    <property type="evidence" value="ECO:0007669"/>
    <property type="project" value="TreeGrafter"/>
</dbReference>
<proteinExistence type="predicted"/>
<protein>
    <submittedName>
        <fullName evidence="3">DNA-directed RNA polymerase III subunit rpc5</fullName>
    </submittedName>
</protein>
<keyword evidence="3" id="KW-0240">DNA-directed RNA polymerase</keyword>